<reference evidence="1" key="1">
    <citation type="journal article" date="2021" name="bioRxiv">
        <title>Whole Genome Assembly and Annotation of Northern Wild Rice, Zizania palustris L., Supports a Whole Genome Duplication in the Zizania Genus.</title>
        <authorList>
            <person name="Haas M."/>
            <person name="Kono T."/>
            <person name="Macchietto M."/>
            <person name="Millas R."/>
            <person name="McGilp L."/>
            <person name="Shao M."/>
            <person name="Duquette J."/>
            <person name="Hirsch C.N."/>
            <person name="Kimball J."/>
        </authorList>
    </citation>
    <scope>NUCLEOTIDE SEQUENCE</scope>
    <source>
        <tissue evidence="1">Fresh leaf tissue</tissue>
    </source>
</reference>
<comment type="caution">
    <text evidence="1">The sequence shown here is derived from an EMBL/GenBank/DDBJ whole genome shotgun (WGS) entry which is preliminary data.</text>
</comment>
<evidence type="ECO:0000313" key="1">
    <source>
        <dbReference type="EMBL" id="KAG8083226.1"/>
    </source>
</evidence>
<organism evidence="1 2">
    <name type="scientific">Zizania palustris</name>
    <name type="common">Northern wild rice</name>
    <dbReference type="NCBI Taxonomy" id="103762"/>
    <lineage>
        <taxon>Eukaryota</taxon>
        <taxon>Viridiplantae</taxon>
        <taxon>Streptophyta</taxon>
        <taxon>Embryophyta</taxon>
        <taxon>Tracheophyta</taxon>
        <taxon>Spermatophyta</taxon>
        <taxon>Magnoliopsida</taxon>
        <taxon>Liliopsida</taxon>
        <taxon>Poales</taxon>
        <taxon>Poaceae</taxon>
        <taxon>BOP clade</taxon>
        <taxon>Oryzoideae</taxon>
        <taxon>Oryzeae</taxon>
        <taxon>Zizaniinae</taxon>
        <taxon>Zizania</taxon>
    </lineage>
</organism>
<accession>A0A8J5TLM5</accession>
<dbReference type="Proteomes" id="UP000729402">
    <property type="component" value="Unassembled WGS sequence"/>
</dbReference>
<reference evidence="1" key="2">
    <citation type="submission" date="2021-02" db="EMBL/GenBank/DDBJ databases">
        <authorList>
            <person name="Kimball J.A."/>
            <person name="Haas M.W."/>
            <person name="Macchietto M."/>
            <person name="Kono T."/>
            <person name="Duquette J."/>
            <person name="Shao M."/>
        </authorList>
    </citation>
    <scope>NUCLEOTIDE SEQUENCE</scope>
    <source>
        <tissue evidence="1">Fresh leaf tissue</tissue>
    </source>
</reference>
<evidence type="ECO:0000313" key="2">
    <source>
        <dbReference type="Proteomes" id="UP000729402"/>
    </source>
</evidence>
<name>A0A8J5TLM5_ZIZPA</name>
<proteinExistence type="predicted"/>
<dbReference type="AlphaFoldDB" id="A0A8J5TLM5"/>
<gene>
    <name evidence="1" type="ORF">GUJ93_ZPchr0015g6773</name>
</gene>
<protein>
    <submittedName>
        <fullName evidence="1">Uncharacterized protein</fullName>
    </submittedName>
</protein>
<keyword evidence="2" id="KW-1185">Reference proteome</keyword>
<sequence length="128" mass="13416">MAFVMHSLENLMEEGGCRCDVEVARVLHHAIDHHPRSPMGACAYLGVDGGKCQGIPWKATVVMRVATVGAAQGGHDGGHVGGHIGGHTWRLLRGLCEATAAEPHGAATTGAHAWWRCGAGRSSCSKKE</sequence>
<dbReference type="EMBL" id="JAAALK010000085">
    <property type="protein sequence ID" value="KAG8083226.1"/>
    <property type="molecule type" value="Genomic_DNA"/>
</dbReference>